<dbReference type="EMBL" id="MN740153">
    <property type="protein sequence ID" value="QHT90301.1"/>
    <property type="molecule type" value="Genomic_DNA"/>
</dbReference>
<feature type="domain" description="ERV/ALR sulfhydryl oxidase" evidence="7">
    <location>
        <begin position="34"/>
        <end position="138"/>
    </location>
</feature>
<evidence type="ECO:0000256" key="5">
    <source>
        <dbReference type="ARBA" id="ARBA00023002"/>
    </source>
</evidence>
<dbReference type="PANTHER" id="PTHR12645">
    <property type="entry name" value="ALR/ERV"/>
    <property type="match status" value="1"/>
</dbReference>
<evidence type="ECO:0000256" key="4">
    <source>
        <dbReference type="ARBA" id="ARBA00022827"/>
    </source>
</evidence>
<evidence type="ECO:0000313" key="8">
    <source>
        <dbReference type="EMBL" id="QHT90301.1"/>
    </source>
</evidence>
<dbReference type="InterPro" id="IPR039799">
    <property type="entry name" value="ALR/ERV"/>
</dbReference>
<name>A0A6C0IB84_9ZZZZ</name>
<dbReference type="EC" id="1.8.3.2" evidence="2"/>
<evidence type="ECO:0000256" key="2">
    <source>
        <dbReference type="ARBA" id="ARBA00012512"/>
    </source>
</evidence>
<reference evidence="8" key="1">
    <citation type="journal article" date="2020" name="Nature">
        <title>Giant virus diversity and host interactions through global metagenomics.</title>
        <authorList>
            <person name="Schulz F."/>
            <person name="Roux S."/>
            <person name="Paez-Espino D."/>
            <person name="Jungbluth S."/>
            <person name="Walsh D.A."/>
            <person name="Denef V.J."/>
            <person name="McMahon K.D."/>
            <person name="Konstantinidis K.T."/>
            <person name="Eloe-Fadrosh E.A."/>
            <person name="Kyrpides N.C."/>
            <person name="Woyke T."/>
        </authorList>
    </citation>
    <scope>NUCLEOTIDE SEQUENCE</scope>
    <source>
        <strain evidence="8">GVMAG-M-3300023184-68</strain>
    </source>
</reference>
<dbReference type="SUPFAM" id="SSF69000">
    <property type="entry name" value="FAD-dependent thiol oxidase"/>
    <property type="match status" value="1"/>
</dbReference>
<dbReference type="Gene3D" id="1.20.120.310">
    <property type="entry name" value="ERV/ALR sulfhydryl oxidase domain"/>
    <property type="match status" value="1"/>
</dbReference>
<dbReference type="PANTHER" id="PTHR12645:SF0">
    <property type="entry name" value="FAD-LINKED SULFHYDRYL OXIDASE ALR"/>
    <property type="match status" value="1"/>
</dbReference>
<evidence type="ECO:0000256" key="3">
    <source>
        <dbReference type="ARBA" id="ARBA00022630"/>
    </source>
</evidence>
<organism evidence="8">
    <name type="scientific">viral metagenome</name>
    <dbReference type="NCBI Taxonomy" id="1070528"/>
    <lineage>
        <taxon>unclassified sequences</taxon>
        <taxon>metagenomes</taxon>
        <taxon>organismal metagenomes</taxon>
    </lineage>
</organism>
<evidence type="ECO:0000256" key="6">
    <source>
        <dbReference type="ARBA" id="ARBA00023157"/>
    </source>
</evidence>
<protein>
    <recommendedName>
        <fullName evidence="2">thiol oxidase</fullName>
        <ecNumber evidence="2">1.8.3.2</ecNumber>
    </recommendedName>
</protein>
<dbReference type="GO" id="GO:0005739">
    <property type="term" value="C:mitochondrion"/>
    <property type="evidence" value="ECO:0007669"/>
    <property type="project" value="TreeGrafter"/>
</dbReference>
<comment type="cofactor">
    <cofactor evidence="1">
        <name>FAD</name>
        <dbReference type="ChEBI" id="CHEBI:57692"/>
    </cofactor>
</comment>
<keyword evidence="3" id="KW-0285">Flavoprotein</keyword>
<dbReference type="GO" id="GO:0016971">
    <property type="term" value="F:flavin-dependent sulfhydryl oxidase activity"/>
    <property type="evidence" value="ECO:0007669"/>
    <property type="project" value="InterPro"/>
</dbReference>
<evidence type="ECO:0000256" key="1">
    <source>
        <dbReference type="ARBA" id="ARBA00001974"/>
    </source>
</evidence>
<accession>A0A6C0IB84</accession>
<keyword evidence="5" id="KW-0560">Oxidoreductase</keyword>
<evidence type="ECO:0000259" key="7">
    <source>
        <dbReference type="PROSITE" id="PS51324"/>
    </source>
</evidence>
<dbReference type="InterPro" id="IPR017905">
    <property type="entry name" value="ERV/ALR_sulphydryl_oxidase"/>
</dbReference>
<dbReference type="PROSITE" id="PS51324">
    <property type="entry name" value="ERV_ALR"/>
    <property type="match status" value="1"/>
</dbReference>
<sequence length="185" mass="22016">MPTLRKKTKKNLTKKINHTDIEIKYNKDDYDSNNGMMTSIWGPPAWHFLHCISFNYPVNPTSEEKKHYKNFILSYKHTLPCGKCRKNLTKNLQKLPLENKHMESRETFSKYIFDLHEVINTMLGKKSGLTYEIVRDRYEHFRARCQPSPKTNNHQEKGCVIPFYGKKQKCVMRIVDHNKKCKTFM</sequence>
<keyword evidence="4" id="KW-0274">FAD</keyword>
<dbReference type="AlphaFoldDB" id="A0A6C0IB84"/>
<dbReference type="GO" id="GO:0050660">
    <property type="term" value="F:flavin adenine dinucleotide binding"/>
    <property type="evidence" value="ECO:0007669"/>
    <property type="project" value="TreeGrafter"/>
</dbReference>
<dbReference type="Pfam" id="PF04777">
    <property type="entry name" value="Evr1_Alr"/>
    <property type="match status" value="1"/>
</dbReference>
<proteinExistence type="predicted"/>
<keyword evidence="6" id="KW-1015">Disulfide bond</keyword>
<dbReference type="InterPro" id="IPR036774">
    <property type="entry name" value="ERV/ALR_sulphydryl_oxid_sf"/>
</dbReference>